<protein>
    <recommendedName>
        <fullName evidence="2">PSP1 C-terminal domain-containing protein</fullName>
    </recommendedName>
</protein>
<dbReference type="PANTHER" id="PTHR43830:SF3">
    <property type="entry name" value="PROTEIN PSP1"/>
    <property type="match status" value="1"/>
</dbReference>
<keyword evidence="4" id="KW-1185">Reference proteome</keyword>
<organism evidence="3 4">
    <name type="scientific">Oculimacula yallundae</name>
    <dbReference type="NCBI Taxonomy" id="86028"/>
    <lineage>
        <taxon>Eukaryota</taxon>
        <taxon>Fungi</taxon>
        <taxon>Dikarya</taxon>
        <taxon>Ascomycota</taxon>
        <taxon>Pezizomycotina</taxon>
        <taxon>Leotiomycetes</taxon>
        <taxon>Helotiales</taxon>
        <taxon>Ploettnerulaceae</taxon>
        <taxon>Oculimacula</taxon>
    </lineage>
</organism>
<reference evidence="3 4" key="1">
    <citation type="journal article" date="2024" name="Commun. Biol.">
        <title>Comparative genomic analysis of thermophilic fungi reveals convergent evolutionary adaptations and gene losses.</title>
        <authorList>
            <person name="Steindorff A.S."/>
            <person name="Aguilar-Pontes M.V."/>
            <person name="Robinson A.J."/>
            <person name="Andreopoulos B."/>
            <person name="LaButti K."/>
            <person name="Kuo A."/>
            <person name="Mondo S."/>
            <person name="Riley R."/>
            <person name="Otillar R."/>
            <person name="Haridas S."/>
            <person name="Lipzen A."/>
            <person name="Grimwood J."/>
            <person name="Schmutz J."/>
            <person name="Clum A."/>
            <person name="Reid I.D."/>
            <person name="Moisan M.C."/>
            <person name="Butler G."/>
            <person name="Nguyen T.T.M."/>
            <person name="Dewar K."/>
            <person name="Conant G."/>
            <person name="Drula E."/>
            <person name="Henrissat B."/>
            <person name="Hansel C."/>
            <person name="Singer S."/>
            <person name="Hutchinson M.I."/>
            <person name="de Vries R.P."/>
            <person name="Natvig D.O."/>
            <person name="Powell A.J."/>
            <person name="Tsang A."/>
            <person name="Grigoriev I.V."/>
        </authorList>
    </citation>
    <scope>NUCLEOTIDE SEQUENCE [LARGE SCALE GENOMIC DNA]</scope>
    <source>
        <strain evidence="3 4">CBS 494.80</strain>
    </source>
</reference>
<comment type="caution">
    <text evidence="3">The sequence shown here is derived from an EMBL/GenBank/DDBJ whole genome shotgun (WGS) entry which is preliminary data.</text>
</comment>
<evidence type="ECO:0000256" key="1">
    <source>
        <dbReference type="SAM" id="MobiDB-lite"/>
    </source>
</evidence>
<dbReference type="EMBL" id="JAZHXI010000003">
    <property type="protein sequence ID" value="KAL2073372.1"/>
    <property type="molecule type" value="Genomic_DNA"/>
</dbReference>
<feature type="domain" description="PSP1 C-terminal" evidence="2">
    <location>
        <begin position="639"/>
        <end position="724"/>
    </location>
</feature>
<evidence type="ECO:0000313" key="3">
    <source>
        <dbReference type="EMBL" id="KAL2073372.1"/>
    </source>
</evidence>
<dbReference type="InterPro" id="IPR007557">
    <property type="entry name" value="PSP1_C"/>
</dbReference>
<feature type="compositionally biased region" description="Polar residues" evidence="1">
    <location>
        <begin position="218"/>
        <end position="230"/>
    </location>
</feature>
<sequence>MASNAVKVGAIGGKSAPSNSSSMTSSNPSILLDKLNGRRSTPDSEALASSDDEIERQDQPLPTTQPQKPTRRASWLNDTTTPTGLQPRKASFASSSMSPTTSHPSTPSAESSTWGAHGQPGPGAGRGHTTVSTAFPWGSGIWNNDARKEPPSRLTEVLPSPTSMHPSPGNGYFGDMTSTYRDPPSNPNIPFAIPLHPTPKTYRSQSYSVGQLDPDSPGSITSSGTTQMFTGRTRPLPHSGLQHRPSRPSMLSEMSNDGTLSNLKEVDDDDDESTNGSNHGVILQQSNEAKTIELLARENAMLRQQQYHSRIRPRSSTSNAYGLGGYALQETLPEESDYAIDELEELQQDMQNKAILGRRMSEYGAGGQPRMSPSYTTLENRKIENVKKAYWQSSPGFGGLQDIPQSRRHSFADVPTRQGSISSVGDPLAIHENSLQESLSPKDFQNRYQDGTGYTLNDHAASYFGGIATLPRNTDAYGASAYQAPGYPYANAGAQFGGGRAASPHRSMYGAPQPRHNQLLYIVLFKCSRADVFYVQEGTGLSVKPGDLVIVEADRGTDLGTVARDNVDWNTAKELKEHYAEEHYRWLMMYSQGAAGTQDGTGAGLMAASNGLQGSAVGGMGPPNQHGMQEPNPGEIKPKIIKRLAQQHEIQALRDKEGNEAKAKRVCMQKVKEHGLHMEILDAEFQMDWKKLTFYYFADAYINFNSLVTDLFKVYKTRIWMSAINPASFASPSLGLQAPSGIGPGAVGVTRAQPERRPQVPEQPTYPQAARGYQGAFAQPFTPSLDRNTMPATAFQPQGYGYGYSPFNAAPRAPSSYVPLDQYGGFSSQAGYQGIPNRFPSPLEPADPSEFGRHANGIPASNDGWVSTFQGLSMNSR</sequence>
<evidence type="ECO:0000259" key="2">
    <source>
        <dbReference type="PROSITE" id="PS51411"/>
    </source>
</evidence>
<proteinExistence type="predicted"/>
<feature type="region of interest" description="Disordered" evidence="1">
    <location>
        <begin position="202"/>
        <end position="285"/>
    </location>
</feature>
<dbReference type="PANTHER" id="PTHR43830">
    <property type="entry name" value="PROTEIN PSP1"/>
    <property type="match status" value="1"/>
</dbReference>
<dbReference type="Proteomes" id="UP001595075">
    <property type="component" value="Unassembled WGS sequence"/>
</dbReference>
<feature type="compositionally biased region" description="Low complexity" evidence="1">
    <location>
        <begin position="90"/>
        <end position="113"/>
    </location>
</feature>
<gene>
    <name evidence="3" type="ORF">VTL71DRAFT_10696</name>
</gene>
<dbReference type="InterPro" id="IPR047767">
    <property type="entry name" value="PSP1-like"/>
</dbReference>
<feature type="compositionally biased region" description="Low complexity" evidence="1">
    <location>
        <begin position="59"/>
        <end position="68"/>
    </location>
</feature>
<feature type="compositionally biased region" description="Polar residues" evidence="1">
    <location>
        <begin position="252"/>
        <end position="262"/>
    </location>
</feature>
<feature type="region of interest" description="Disordered" evidence="1">
    <location>
        <begin position="1"/>
        <end position="170"/>
    </location>
</feature>
<evidence type="ECO:0000313" key="4">
    <source>
        <dbReference type="Proteomes" id="UP001595075"/>
    </source>
</evidence>
<dbReference type="PROSITE" id="PS51411">
    <property type="entry name" value="PSP1_C"/>
    <property type="match status" value="1"/>
</dbReference>
<feature type="compositionally biased region" description="Low complexity" evidence="1">
    <location>
        <begin position="15"/>
        <end position="29"/>
    </location>
</feature>
<feature type="compositionally biased region" description="Polar residues" evidence="1">
    <location>
        <begin position="274"/>
        <end position="285"/>
    </location>
</feature>
<dbReference type="Pfam" id="PF04468">
    <property type="entry name" value="PSP1"/>
    <property type="match status" value="1"/>
</dbReference>
<name>A0ABR4CU80_9HELO</name>
<accession>A0ABR4CU80</accession>